<dbReference type="InParanoid" id="A0A0B2UK72"/>
<dbReference type="HOGENOM" id="CLU_2622027_0_0_1"/>
<dbReference type="EMBL" id="JOKQ01000008">
    <property type="protein sequence ID" value="KHN69385.1"/>
    <property type="molecule type" value="Genomic_DNA"/>
</dbReference>
<proteinExistence type="predicted"/>
<dbReference type="OrthoDB" id="2190729at2759"/>
<protein>
    <submittedName>
        <fullName evidence="1">Uncharacterized protein</fullName>
    </submittedName>
</protein>
<name>A0A0B2UK72_9MICR</name>
<keyword evidence="2" id="KW-1185">Reference proteome</keyword>
<evidence type="ECO:0000313" key="1">
    <source>
        <dbReference type="EMBL" id="KHN69385.1"/>
    </source>
</evidence>
<comment type="caution">
    <text evidence="1">The sequence shown here is derived from an EMBL/GenBank/DDBJ whole genome shotgun (WGS) entry which is preliminary data.</text>
</comment>
<gene>
    <name evidence="1" type="ORF">M896_081210</name>
</gene>
<dbReference type="GeneID" id="26262161"/>
<dbReference type="AlphaFoldDB" id="A0A0B2UK72"/>
<organism evidence="1 2">
    <name type="scientific">Ordospora colligata OC4</name>
    <dbReference type="NCBI Taxonomy" id="1354746"/>
    <lineage>
        <taxon>Eukaryota</taxon>
        <taxon>Fungi</taxon>
        <taxon>Fungi incertae sedis</taxon>
        <taxon>Microsporidia</taxon>
        <taxon>Ordosporidae</taxon>
        <taxon>Ordospora</taxon>
    </lineage>
</organism>
<dbReference type="RefSeq" id="XP_014563427.1">
    <property type="nucleotide sequence ID" value="XM_014707941.1"/>
</dbReference>
<sequence length="75" mass="8893">MPSIEEIIMEKDLCSLFRASLARGKNMIPNKHRVVGRIRAFEPMSIDDLEGFMDREIVSELEKFKRWSVLKEIRR</sequence>
<evidence type="ECO:0000313" key="2">
    <source>
        <dbReference type="Proteomes" id="UP000031056"/>
    </source>
</evidence>
<dbReference type="Proteomes" id="UP000031056">
    <property type="component" value="Unassembled WGS sequence"/>
</dbReference>
<reference evidence="1 2" key="1">
    <citation type="journal article" date="2014" name="MBio">
        <title>The Ordospora colligata genome; evolution of extreme reduction in microsporidia and host-to-parasite horizontal gene transfer.</title>
        <authorList>
            <person name="Pombert J.-F."/>
            <person name="Haag K.L."/>
            <person name="Beidas S."/>
            <person name="Ebert D."/>
            <person name="Keeling P.J."/>
        </authorList>
    </citation>
    <scope>NUCLEOTIDE SEQUENCE [LARGE SCALE GENOMIC DNA]</scope>
    <source>
        <strain evidence="1 2">OC4</strain>
    </source>
</reference>
<dbReference type="VEuPathDB" id="MicrosporidiaDB:M896_081210"/>
<accession>A0A0B2UK72</accession>